<dbReference type="EMBL" id="JAAGXA010000007">
    <property type="protein sequence ID" value="NEN78978.1"/>
    <property type="molecule type" value="Genomic_DNA"/>
</dbReference>
<dbReference type="RefSeq" id="WP_163772512.1">
    <property type="nucleotide sequence ID" value="NZ_JAAGXA010000007.1"/>
</dbReference>
<dbReference type="NCBIfam" id="TIGR01683">
    <property type="entry name" value="thiS"/>
    <property type="match status" value="1"/>
</dbReference>
<evidence type="ECO:0000313" key="1">
    <source>
        <dbReference type="EMBL" id="NEN78978.1"/>
    </source>
</evidence>
<gene>
    <name evidence="1" type="primary">thiS</name>
    <name evidence="1" type="ORF">G3T38_11895</name>
</gene>
<dbReference type="Gene3D" id="3.10.20.30">
    <property type="match status" value="1"/>
</dbReference>
<organism evidence="1 2">
    <name type="scientific">Nocardioides zeae</name>
    <dbReference type="NCBI Taxonomy" id="1457234"/>
    <lineage>
        <taxon>Bacteria</taxon>
        <taxon>Bacillati</taxon>
        <taxon>Actinomycetota</taxon>
        <taxon>Actinomycetes</taxon>
        <taxon>Propionibacteriales</taxon>
        <taxon>Nocardioidaceae</taxon>
        <taxon>Nocardioides</taxon>
    </lineage>
</organism>
<dbReference type="InterPro" id="IPR012675">
    <property type="entry name" value="Beta-grasp_dom_sf"/>
</dbReference>
<sequence>MPLLALNGEPTPTDATTVAALVASTVGDPAGHAVALNGVVVRRADHDRTPLADGDVVEIVTAVQGG</sequence>
<dbReference type="Proteomes" id="UP000468687">
    <property type="component" value="Unassembled WGS sequence"/>
</dbReference>
<dbReference type="AlphaFoldDB" id="A0A6P0HJW9"/>
<dbReference type="PANTHER" id="PTHR34472">
    <property type="entry name" value="SULFUR CARRIER PROTEIN THIS"/>
    <property type="match status" value="1"/>
</dbReference>
<accession>A0A6P0HJW9</accession>
<comment type="caution">
    <text evidence="1">The sequence shown here is derived from an EMBL/GenBank/DDBJ whole genome shotgun (WGS) entry which is preliminary data.</text>
</comment>
<dbReference type="InterPro" id="IPR016155">
    <property type="entry name" value="Mopterin_synth/thiamin_S_b"/>
</dbReference>
<name>A0A6P0HJW9_9ACTN</name>
<keyword evidence="2" id="KW-1185">Reference proteome</keyword>
<protein>
    <submittedName>
        <fullName evidence="1">Sulfur carrier protein ThiS</fullName>
    </submittedName>
</protein>
<dbReference type="InterPro" id="IPR010035">
    <property type="entry name" value="Thi_S"/>
</dbReference>
<dbReference type="CDD" id="cd00565">
    <property type="entry name" value="Ubl_ThiS"/>
    <property type="match status" value="1"/>
</dbReference>
<reference evidence="1 2" key="1">
    <citation type="journal article" date="2014" name="Int. J. Syst. Evol. Microbiol.">
        <title>Nocardioides zeae sp. nov., isolated from the stem of Zea mays.</title>
        <authorList>
            <person name="Glaeser S.P."/>
            <person name="McInroy J.A."/>
            <person name="Busse H.J."/>
            <person name="Kampfer P."/>
        </authorList>
    </citation>
    <scope>NUCLEOTIDE SEQUENCE [LARGE SCALE GENOMIC DNA]</scope>
    <source>
        <strain evidence="1 2">JCM 30728</strain>
    </source>
</reference>
<proteinExistence type="predicted"/>
<evidence type="ECO:0000313" key="2">
    <source>
        <dbReference type="Proteomes" id="UP000468687"/>
    </source>
</evidence>
<dbReference type="SUPFAM" id="SSF54285">
    <property type="entry name" value="MoaD/ThiS"/>
    <property type="match status" value="1"/>
</dbReference>
<dbReference type="InterPro" id="IPR003749">
    <property type="entry name" value="ThiS/MoaD-like"/>
</dbReference>
<dbReference type="PANTHER" id="PTHR34472:SF1">
    <property type="entry name" value="SULFUR CARRIER PROTEIN THIS"/>
    <property type="match status" value="1"/>
</dbReference>
<dbReference type="Pfam" id="PF02597">
    <property type="entry name" value="ThiS"/>
    <property type="match status" value="1"/>
</dbReference>